<dbReference type="Pfam" id="PF11127">
    <property type="entry name" value="YgaP-like_TM"/>
    <property type="match status" value="1"/>
</dbReference>
<dbReference type="RefSeq" id="WP_171469726.1">
    <property type="nucleotide sequence ID" value="NZ_CP053452.2"/>
</dbReference>
<dbReference type="PANTHER" id="PTHR33824:SF7">
    <property type="entry name" value="POLYKETIDE CYCLASE_DEHYDRASE AND LIPID TRANSPORT SUPERFAMILY PROTEIN"/>
    <property type="match status" value="1"/>
</dbReference>
<gene>
    <name evidence="4" type="ORF">FTUN_1062</name>
</gene>
<comment type="similarity">
    <text evidence="1">Belongs to the ribosome association toxin RatA family.</text>
</comment>
<organism evidence="4 5">
    <name type="scientific">Frigoriglobus tundricola</name>
    <dbReference type="NCBI Taxonomy" id="2774151"/>
    <lineage>
        <taxon>Bacteria</taxon>
        <taxon>Pseudomonadati</taxon>
        <taxon>Planctomycetota</taxon>
        <taxon>Planctomycetia</taxon>
        <taxon>Gemmatales</taxon>
        <taxon>Gemmataceae</taxon>
        <taxon>Frigoriglobus</taxon>
    </lineage>
</organism>
<proteinExistence type="inferred from homology"/>
<evidence type="ECO:0000256" key="1">
    <source>
        <dbReference type="ARBA" id="ARBA00008918"/>
    </source>
</evidence>
<evidence type="ECO:0000259" key="3">
    <source>
        <dbReference type="Pfam" id="PF11127"/>
    </source>
</evidence>
<dbReference type="CDD" id="cd07817">
    <property type="entry name" value="SRPBCC_8"/>
    <property type="match status" value="1"/>
</dbReference>
<accession>A0A6M5YHM1</accession>
<dbReference type="Proteomes" id="UP000503447">
    <property type="component" value="Chromosome"/>
</dbReference>
<dbReference type="InterPro" id="IPR005031">
    <property type="entry name" value="COQ10_START"/>
</dbReference>
<reference evidence="5" key="1">
    <citation type="submission" date="2020-05" db="EMBL/GenBank/DDBJ databases">
        <title>Frigoriglobus tundricola gen. nov., sp. nov., a psychrotolerant cellulolytic planctomycete of the family Gemmataceae with two divergent copies of 16S rRNA gene.</title>
        <authorList>
            <person name="Kulichevskaya I.S."/>
            <person name="Ivanova A.A."/>
            <person name="Naumoff D.G."/>
            <person name="Beletsky A.V."/>
            <person name="Rijpstra W.I.C."/>
            <person name="Sinninghe Damste J.S."/>
            <person name="Mardanov A.V."/>
            <person name="Ravin N.V."/>
            <person name="Dedysh S.N."/>
        </authorList>
    </citation>
    <scope>NUCLEOTIDE SEQUENCE [LARGE SCALE GENOMIC DNA]</scope>
    <source>
        <strain evidence="5">PL17</strain>
    </source>
</reference>
<feature type="domain" description="Inner membrane protein YgaP-like transmembrane" evidence="3">
    <location>
        <begin position="32"/>
        <end position="91"/>
    </location>
</feature>
<sequence>MAATLLTTAVKSAAGSGSRVARAVDRLPPARTNLSSTERWLSLAAGGTVAGLCLTGRTPPVLSTIIGTGLIYRALTGSCPCYRALGVNTAGSTKPRTAVPAGHGTRVEHAVTVNKPVADVYRFWRDFENLPRFMTHLIDVDATTDGRSHWIARGPLGTAVEWDAEIVTDVPNQVIAWRSLDGADVDTAGSVHFVELPHNRGTEVRVALKYDPPAGKVGTALATLVGKSPESQIKADMRHFRELMEAGEIPTIKGQPHGE</sequence>
<dbReference type="Gene3D" id="3.30.530.20">
    <property type="match status" value="1"/>
</dbReference>
<dbReference type="AlphaFoldDB" id="A0A6M5YHM1"/>
<feature type="domain" description="Coenzyme Q-binding protein COQ10 START" evidence="2">
    <location>
        <begin position="113"/>
        <end position="238"/>
    </location>
</feature>
<protein>
    <submittedName>
        <fullName evidence="4">Uncharacterized protein</fullName>
    </submittedName>
</protein>
<evidence type="ECO:0000313" key="4">
    <source>
        <dbReference type="EMBL" id="QJW93555.1"/>
    </source>
</evidence>
<dbReference type="PANTHER" id="PTHR33824">
    <property type="entry name" value="POLYKETIDE CYCLASE/DEHYDRASE AND LIPID TRANSPORT SUPERFAMILY PROTEIN"/>
    <property type="match status" value="1"/>
</dbReference>
<dbReference type="EMBL" id="CP053452">
    <property type="protein sequence ID" value="QJW93555.1"/>
    <property type="molecule type" value="Genomic_DNA"/>
</dbReference>
<evidence type="ECO:0000313" key="5">
    <source>
        <dbReference type="Proteomes" id="UP000503447"/>
    </source>
</evidence>
<evidence type="ECO:0000259" key="2">
    <source>
        <dbReference type="Pfam" id="PF03364"/>
    </source>
</evidence>
<dbReference type="Pfam" id="PF03364">
    <property type="entry name" value="Polyketide_cyc"/>
    <property type="match status" value="1"/>
</dbReference>
<dbReference type="SUPFAM" id="SSF55961">
    <property type="entry name" value="Bet v1-like"/>
    <property type="match status" value="1"/>
</dbReference>
<dbReference type="InterPro" id="IPR023393">
    <property type="entry name" value="START-like_dom_sf"/>
</dbReference>
<name>A0A6M5YHM1_9BACT</name>
<dbReference type="InterPro" id="IPR021309">
    <property type="entry name" value="YgaP-like_TM"/>
</dbReference>
<dbReference type="KEGG" id="ftj:FTUN_1062"/>
<dbReference type="InterPro" id="IPR047137">
    <property type="entry name" value="ORF3"/>
</dbReference>
<keyword evidence="5" id="KW-1185">Reference proteome</keyword>